<dbReference type="EMBL" id="OCNH01000002">
    <property type="protein sequence ID" value="SOD88828.1"/>
    <property type="molecule type" value="Genomic_DNA"/>
</dbReference>
<evidence type="ECO:0000313" key="1">
    <source>
        <dbReference type="EMBL" id="SOD88828.1"/>
    </source>
</evidence>
<evidence type="ECO:0000313" key="2">
    <source>
        <dbReference type="Proteomes" id="UP000219452"/>
    </source>
</evidence>
<gene>
    <name evidence="1" type="ORF">SAMN06269250_2857</name>
</gene>
<dbReference type="RefSeq" id="WP_097126467.1">
    <property type="nucleotide sequence ID" value="NZ_OCNH01000002.1"/>
</dbReference>
<proteinExistence type="predicted"/>
<dbReference type="InterPro" id="IPR012296">
    <property type="entry name" value="Nuclease_put_TT1808"/>
</dbReference>
<dbReference type="AlphaFoldDB" id="A0A286G037"/>
<accession>A0A286G037</accession>
<organism evidence="1 2">
    <name type="scientific">Spirosoma fluviale</name>
    <dbReference type="NCBI Taxonomy" id="1597977"/>
    <lineage>
        <taxon>Bacteria</taxon>
        <taxon>Pseudomonadati</taxon>
        <taxon>Bacteroidota</taxon>
        <taxon>Cytophagia</taxon>
        <taxon>Cytophagales</taxon>
        <taxon>Cytophagaceae</taxon>
        <taxon>Spirosoma</taxon>
    </lineage>
</organism>
<reference evidence="2" key="1">
    <citation type="submission" date="2017-09" db="EMBL/GenBank/DDBJ databases">
        <authorList>
            <person name="Varghese N."/>
            <person name="Submissions S."/>
        </authorList>
    </citation>
    <scope>NUCLEOTIDE SEQUENCE [LARGE SCALE GENOMIC DNA]</scope>
    <source>
        <strain evidence="2">DSM 29961</strain>
    </source>
</reference>
<protein>
    <recommendedName>
        <fullName evidence="3">Endonuclease, Uma2 family (Restriction endonuclease fold)</fullName>
    </recommendedName>
</protein>
<sequence>MTTVTADIPAALRYEELDGKFLYRKGYHDVLTGAKTIKEIIGSSSLQALLVSMIYGELSKLLQEKYITFISEPGLHLAHNSNVANDIAIFQLSQIERFTKKYFSTPPEYVVEVDVKIDIDLTDYSNPEDYIFHKTQTMLDFGVGTVIWVTTEGPRKILIAKAGQDWRVTTWESVVEFAPDCHFSLQELLQRRGVIDLL</sequence>
<keyword evidence="2" id="KW-1185">Reference proteome</keyword>
<dbReference type="OrthoDB" id="942191at2"/>
<dbReference type="Proteomes" id="UP000219452">
    <property type="component" value="Unassembled WGS sequence"/>
</dbReference>
<evidence type="ECO:0008006" key="3">
    <source>
        <dbReference type="Google" id="ProtNLM"/>
    </source>
</evidence>
<dbReference type="Gene3D" id="3.90.1570.10">
    <property type="entry name" value="tt1808, chain A"/>
    <property type="match status" value="1"/>
</dbReference>
<name>A0A286G037_9BACT</name>